<reference evidence="2" key="1">
    <citation type="journal article" date="2019" name="Int. J. Syst. Evol. Microbiol.">
        <title>The Global Catalogue of Microorganisms (GCM) 10K type strain sequencing project: providing services to taxonomists for standard genome sequencing and annotation.</title>
        <authorList>
            <consortium name="The Broad Institute Genomics Platform"/>
            <consortium name="The Broad Institute Genome Sequencing Center for Infectious Disease"/>
            <person name="Wu L."/>
            <person name="Ma J."/>
        </authorList>
    </citation>
    <scope>NUCLEOTIDE SEQUENCE [LARGE SCALE GENOMIC DNA]</scope>
    <source>
        <strain evidence="2">JCM 17250</strain>
    </source>
</reference>
<proteinExistence type="predicted"/>
<dbReference type="RefSeq" id="WP_344909448.1">
    <property type="nucleotide sequence ID" value="NZ_BAABDL010000007.1"/>
</dbReference>
<gene>
    <name evidence="1" type="ORF">GCM10022410_01530</name>
</gene>
<dbReference type="Proteomes" id="UP001501734">
    <property type="component" value="Unassembled WGS sequence"/>
</dbReference>
<evidence type="ECO:0000313" key="2">
    <source>
        <dbReference type="Proteomes" id="UP001501734"/>
    </source>
</evidence>
<keyword evidence="2" id="KW-1185">Reference proteome</keyword>
<dbReference type="EMBL" id="BAABDL010000007">
    <property type="protein sequence ID" value="GAA4057877.1"/>
    <property type="molecule type" value="Genomic_DNA"/>
</dbReference>
<accession>A0ABP7V3G7</accession>
<organism evidence="1 2">
    <name type="scientific">Amphibacillus indicireducens</name>
    <dbReference type="NCBI Taxonomy" id="1076330"/>
    <lineage>
        <taxon>Bacteria</taxon>
        <taxon>Bacillati</taxon>
        <taxon>Bacillota</taxon>
        <taxon>Bacilli</taxon>
        <taxon>Bacillales</taxon>
        <taxon>Bacillaceae</taxon>
        <taxon>Amphibacillus</taxon>
    </lineage>
</organism>
<protein>
    <submittedName>
        <fullName evidence="1">Uncharacterized protein</fullName>
    </submittedName>
</protein>
<name>A0ABP7V3G7_9BACI</name>
<sequence length="91" mass="10679">MTNLFDEYGYIAYPLNVNILSDEIKKIVENYQNKELTNSEFKTILEFYGNSVSEYVFTKDRTALNERLSLMIGKFRSTLLTNAYRDLGFLE</sequence>
<comment type="caution">
    <text evidence="1">The sequence shown here is derived from an EMBL/GenBank/DDBJ whole genome shotgun (WGS) entry which is preliminary data.</text>
</comment>
<evidence type="ECO:0000313" key="1">
    <source>
        <dbReference type="EMBL" id="GAA4057877.1"/>
    </source>
</evidence>